<evidence type="ECO:0000256" key="6">
    <source>
        <dbReference type="PROSITE-ProRule" id="PRU00169"/>
    </source>
</evidence>
<reference evidence="10 11" key="1">
    <citation type="journal article" date="2015" name="Genome Announc.">
        <title>Expanding the biotechnology potential of lactobacilli through comparative genomics of 213 strains and associated genera.</title>
        <authorList>
            <person name="Sun Z."/>
            <person name="Harris H.M."/>
            <person name="McCann A."/>
            <person name="Guo C."/>
            <person name="Argimon S."/>
            <person name="Zhang W."/>
            <person name="Yang X."/>
            <person name="Jeffery I.B."/>
            <person name="Cooney J.C."/>
            <person name="Kagawa T.F."/>
            <person name="Liu W."/>
            <person name="Song Y."/>
            <person name="Salvetti E."/>
            <person name="Wrobel A."/>
            <person name="Rasinkangas P."/>
            <person name="Parkhill J."/>
            <person name="Rea M.C."/>
            <person name="O'Sullivan O."/>
            <person name="Ritari J."/>
            <person name="Douillard F.P."/>
            <person name="Paul Ross R."/>
            <person name="Yang R."/>
            <person name="Briner A.E."/>
            <person name="Felis G.E."/>
            <person name="de Vos W.M."/>
            <person name="Barrangou R."/>
            <person name="Klaenhammer T.R."/>
            <person name="Caufield P.W."/>
            <person name="Cui Y."/>
            <person name="Zhang H."/>
            <person name="O'Toole P.W."/>
        </authorList>
    </citation>
    <scope>NUCLEOTIDE SEQUENCE [LARGE SCALE GENOMIC DNA]</scope>
    <source>
        <strain evidence="10 11">DSM 16043</strain>
    </source>
</reference>
<dbReference type="GO" id="GO:0000976">
    <property type="term" value="F:transcription cis-regulatory region binding"/>
    <property type="evidence" value="ECO:0007669"/>
    <property type="project" value="TreeGrafter"/>
</dbReference>
<evidence type="ECO:0000256" key="4">
    <source>
        <dbReference type="ARBA" id="ARBA00023125"/>
    </source>
</evidence>
<dbReference type="InterPro" id="IPR016032">
    <property type="entry name" value="Sig_transdc_resp-reg_C-effctor"/>
</dbReference>
<keyword evidence="1 6" id="KW-0597">Phosphoprotein</keyword>
<evidence type="ECO:0000259" key="8">
    <source>
        <dbReference type="PROSITE" id="PS50110"/>
    </source>
</evidence>
<dbReference type="PATRIC" id="fig|1423763.3.peg.357"/>
<dbReference type="STRING" id="1423763.FC46_GL000352"/>
<dbReference type="CDD" id="cd00383">
    <property type="entry name" value="trans_reg_C"/>
    <property type="match status" value="1"/>
</dbReference>
<dbReference type="Pfam" id="PF00486">
    <property type="entry name" value="Trans_reg_C"/>
    <property type="match status" value="1"/>
</dbReference>
<dbReference type="Proteomes" id="UP000051036">
    <property type="component" value="Unassembled WGS sequence"/>
</dbReference>
<dbReference type="GO" id="GO:0006355">
    <property type="term" value="P:regulation of DNA-templated transcription"/>
    <property type="evidence" value="ECO:0007669"/>
    <property type="project" value="InterPro"/>
</dbReference>
<dbReference type="Gene3D" id="1.10.10.10">
    <property type="entry name" value="Winged helix-like DNA-binding domain superfamily/Winged helix DNA-binding domain"/>
    <property type="match status" value="1"/>
</dbReference>
<keyword evidence="5" id="KW-0804">Transcription</keyword>
<dbReference type="PROSITE" id="PS50110">
    <property type="entry name" value="RESPONSE_REGULATORY"/>
    <property type="match status" value="1"/>
</dbReference>
<dbReference type="Gene3D" id="6.10.250.690">
    <property type="match status" value="1"/>
</dbReference>
<dbReference type="Gene3D" id="3.40.50.2300">
    <property type="match status" value="1"/>
</dbReference>
<dbReference type="InterPro" id="IPR001867">
    <property type="entry name" value="OmpR/PhoB-type_DNA-bd"/>
</dbReference>
<evidence type="ECO:0000256" key="5">
    <source>
        <dbReference type="ARBA" id="ARBA00023163"/>
    </source>
</evidence>
<organism evidence="10 11">
    <name type="scientific">Lactobacillus kalixensis DSM 16043</name>
    <dbReference type="NCBI Taxonomy" id="1423763"/>
    <lineage>
        <taxon>Bacteria</taxon>
        <taxon>Bacillati</taxon>
        <taxon>Bacillota</taxon>
        <taxon>Bacilli</taxon>
        <taxon>Lactobacillales</taxon>
        <taxon>Lactobacillaceae</taxon>
        <taxon>Lactobacillus</taxon>
    </lineage>
</organism>
<dbReference type="PANTHER" id="PTHR48111">
    <property type="entry name" value="REGULATOR OF RPOS"/>
    <property type="match status" value="1"/>
</dbReference>
<evidence type="ECO:0000256" key="3">
    <source>
        <dbReference type="ARBA" id="ARBA00023015"/>
    </source>
</evidence>
<dbReference type="SUPFAM" id="SSF46894">
    <property type="entry name" value="C-terminal effector domain of the bipartite response regulators"/>
    <property type="match status" value="1"/>
</dbReference>
<dbReference type="GO" id="GO:0000156">
    <property type="term" value="F:phosphorelay response regulator activity"/>
    <property type="evidence" value="ECO:0007669"/>
    <property type="project" value="TreeGrafter"/>
</dbReference>
<protein>
    <submittedName>
        <fullName evidence="10">DNA-binding response regulator</fullName>
    </submittedName>
</protein>
<comment type="caution">
    <text evidence="10">The sequence shown here is derived from an EMBL/GenBank/DDBJ whole genome shotgun (WGS) entry which is preliminary data.</text>
</comment>
<dbReference type="EMBL" id="AZFM01000014">
    <property type="protein sequence ID" value="KRL90166.1"/>
    <property type="molecule type" value="Genomic_DNA"/>
</dbReference>
<feature type="domain" description="Response regulatory" evidence="8">
    <location>
        <begin position="3"/>
        <end position="117"/>
    </location>
</feature>
<feature type="modified residue" description="4-aspartylphosphate" evidence="6">
    <location>
        <position position="52"/>
    </location>
</feature>
<dbReference type="GO" id="GO:0005829">
    <property type="term" value="C:cytosol"/>
    <property type="evidence" value="ECO:0007669"/>
    <property type="project" value="TreeGrafter"/>
</dbReference>
<evidence type="ECO:0000313" key="11">
    <source>
        <dbReference type="Proteomes" id="UP000051036"/>
    </source>
</evidence>
<dbReference type="PROSITE" id="PS51755">
    <property type="entry name" value="OMPR_PHOB"/>
    <property type="match status" value="1"/>
</dbReference>
<dbReference type="InterPro" id="IPR001789">
    <property type="entry name" value="Sig_transdc_resp-reg_receiver"/>
</dbReference>
<feature type="DNA-binding region" description="OmpR/PhoB-type" evidence="7">
    <location>
        <begin position="125"/>
        <end position="222"/>
    </location>
</feature>
<dbReference type="GO" id="GO:0032993">
    <property type="term" value="C:protein-DNA complex"/>
    <property type="evidence" value="ECO:0007669"/>
    <property type="project" value="TreeGrafter"/>
</dbReference>
<evidence type="ECO:0000259" key="9">
    <source>
        <dbReference type="PROSITE" id="PS51755"/>
    </source>
</evidence>
<evidence type="ECO:0000313" key="10">
    <source>
        <dbReference type="EMBL" id="KRL90166.1"/>
    </source>
</evidence>
<proteinExistence type="predicted"/>
<evidence type="ECO:0000256" key="7">
    <source>
        <dbReference type="PROSITE-ProRule" id="PRU01091"/>
    </source>
</evidence>
<feature type="domain" description="OmpR/PhoB-type" evidence="9">
    <location>
        <begin position="125"/>
        <end position="222"/>
    </location>
</feature>
<keyword evidence="4 7" id="KW-0238">DNA-binding</keyword>
<evidence type="ECO:0000256" key="1">
    <source>
        <dbReference type="ARBA" id="ARBA00022553"/>
    </source>
</evidence>
<evidence type="ECO:0000256" key="2">
    <source>
        <dbReference type="ARBA" id="ARBA00023012"/>
    </source>
</evidence>
<gene>
    <name evidence="10" type="ORF">FC46_GL000352</name>
</gene>
<dbReference type="InterPro" id="IPR036388">
    <property type="entry name" value="WH-like_DNA-bd_sf"/>
</dbReference>
<accession>A0A0R1U9Y9</accession>
<dbReference type="SUPFAM" id="SSF52172">
    <property type="entry name" value="CheY-like"/>
    <property type="match status" value="1"/>
</dbReference>
<dbReference type="Pfam" id="PF00072">
    <property type="entry name" value="Response_reg"/>
    <property type="match status" value="1"/>
</dbReference>
<dbReference type="PANTHER" id="PTHR48111:SF22">
    <property type="entry name" value="REGULATOR OF RPOS"/>
    <property type="match status" value="1"/>
</dbReference>
<dbReference type="SMART" id="SM00448">
    <property type="entry name" value="REC"/>
    <property type="match status" value="1"/>
</dbReference>
<dbReference type="InterPro" id="IPR039420">
    <property type="entry name" value="WalR-like"/>
</dbReference>
<dbReference type="AlphaFoldDB" id="A0A0R1U9Y9"/>
<name>A0A0R1U9Y9_9LACO</name>
<dbReference type="SMART" id="SM00862">
    <property type="entry name" value="Trans_reg_C"/>
    <property type="match status" value="1"/>
</dbReference>
<keyword evidence="3" id="KW-0805">Transcription regulation</keyword>
<dbReference type="InterPro" id="IPR011006">
    <property type="entry name" value="CheY-like_superfamily"/>
</dbReference>
<keyword evidence="11" id="KW-1185">Reference proteome</keyword>
<sequence length="222" mass="25049">MMKILLAEDEPQLSHVMQTALGTADYNVDAVFNGQEAVDAVKKSAYDVIILDIMMPVMDGIEALREIRSMGNKTYVMMLTAKAEVDDKVTGLDAGADDYLTKPFSLKELLARLRSRERRADDYSTDQLTYGDLTLNNPEQELVSQNSIRLANKETELLNYLMLNKEKEISSAELLTHIWNGDPDADDQVVWLYISYLRQKLAFIQSKVRIEGSKGGSFKLTE</sequence>
<keyword evidence="2" id="KW-0902">Two-component regulatory system</keyword>